<accession>A0A1Z4N4I0</accession>
<evidence type="ECO:0000313" key="1">
    <source>
        <dbReference type="EMBL" id="BAZ00562.1"/>
    </source>
</evidence>
<dbReference type="AlphaFoldDB" id="A0A1Z4N4I0"/>
<protein>
    <recommendedName>
        <fullName evidence="3">PsbP C-terminal domain-containing protein</fullName>
    </recommendedName>
</protein>
<dbReference type="EMBL" id="AP018248">
    <property type="protein sequence ID" value="BAZ00562.1"/>
    <property type="molecule type" value="Genomic_DNA"/>
</dbReference>
<organism evidence="1 2">
    <name type="scientific">Tolypothrix tenuis PCC 7101</name>
    <dbReference type="NCBI Taxonomy" id="231146"/>
    <lineage>
        <taxon>Bacteria</taxon>
        <taxon>Bacillati</taxon>
        <taxon>Cyanobacteriota</taxon>
        <taxon>Cyanophyceae</taxon>
        <taxon>Nostocales</taxon>
        <taxon>Tolypothrichaceae</taxon>
        <taxon>Tolypothrix</taxon>
    </lineage>
</organism>
<name>A0A1Z4N4I0_9CYAN</name>
<sequence length="199" mass="22160">MLQTNRKFNQLFLATICLLLVETLSNPKVEAKSINNLQQLPTSSVISATPAWQEFSSSEGKFSVLFPNGKVEEISPPENSNSSGIKSLKMHAVTGDKNAFIVGYADFGIDASQAPPGELINAFLEGMLENESKLLSQKNIQFEEYPGKEIKVKDEKNGTIYNSRFFLVGQKIYFMMVGSIETPEVSDTQKFFNSFQLIK</sequence>
<reference evidence="1 2" key="1">
    <citation type="submission" date="2017-06" db="EMBL/GenBank/DDBJ databases">
        <title>Genome sequencing of cyanobaciteial culture collection at National Institute for Environmental Studies (NIES).</title>
        <authorList>
            <person name="Hirose Y."/>
            <person name="Shimura Y."/>
            <person name="Fujisawa T."/>
            <person name="Nakamura Y."/>
            <person name="Kawachi M."/>
        </authorList>
    </citation>
    <scope>NUCLEOTIDE SEQUENCE [LARGE SCALE GENOMIC DNA]</scope>
    <source>
        <strain evidence="1 2">NIES-37</strain>
    </source>
</reference>
<dbReference type="Proteomes" id="UP000218785">
    <property type="component" value="Chromosome"/>
</dbReference>
<dbReference type="KEGG" id="ttq:NIES37_45570"/>
<gene>
    <name evidence="1" type="ORF">NIES37_45570</name>
</gene>
<evidence type="ECO:0008006" key="3">
    <source>
        <dbReference type="Google" id="ProtNLM"/>
    </source>
</evidence>
<keyword evidence="2" id="KW-1185">Reference proteome</keyword>
<dbReference type="RefSeq" id="WP_096579536.1">
    <property type="nucleotide sequence ID" value="NZ_CAWNJS010000001.1"/>
</dbReference>
<proteinExistence type="predicted"/>
<evidence type="ECO:0000313" key="2">
    <source>
        <dbReference type="Proteomes" id="UP000218785"/>
    </source>
</evidence>